<keyword evidence="7" id="KW-0411">Iron-sulfur</keyword>
<dbReference type="PROSITE" id="PS51669">
    <property type="entry name" value="4FE4S_MOW_BIS_MGD"/>
    <property type="match status" value="1"/>
</dbReference>
<dbReference type="GO" id="GO:0043546">
    <property type="term" value="F:molybdopterin cofactor binding"/>
    <property type="evidence" value="ECO:0007669"/>
    <property type="project" value="InterPro"/>
</dbReference>
<dbReference type="RefSeq" id="WP_155322133.1">
    <property type="nucleotide sequence ID" value="NZ_AP021876.1"/>
</dbReference>
<dbReference type="PANTHER" id="PTHR43742">
    <property type="entry name" value="TRIMETHYLAMINE-N-OXIDE REDUCTASE"/>
    <property type="match status" value="1"/>
</dbReference>
<evidence type="ECO:0000256" key="2">
    <source>
        <dbReference type="ARBA" id="ARBA00010312"/>
    </source>
</evidence>
<dbReference type="SUPFAM" id="SSF53706">
    <property type="entry name" value="Formate dehydrogenase/DMSO reductase, domains 1-3"/>
    <property type="match status" value="1"/>
</dbReference>
<dbReference type="Gene3D" id="3.40.50.740">
    <property type="match status" value="1"/>
</dbReference>
<evidence type="ECO:0000313" key="9">
    <source>
        <dbReference type="EMBL" id="BBO81410.1"/>
    </source>
</evidence>
<protein>
    <submittedName>
        <fullName evidence="9">Dehydrogenase</fullName>
    </submittedName>
</protein>
<dbReference type="Pfam" id="PF04879">
    <property type="entry name" value="Molybdop_Fe4S4"/>
    <property type="match status" value="1"/>
</dbReference>
<dbReference type="InterPro" id="IPR006656">
    <property type="entry name" value="Mopterin_OxRdtase"/>
</dbReference>
<dbReference type="InterPro" id="IPR050612">
    <property type="entry name" value="Prok_Mopterin_Oxidored"/>
</dbReference>
<dbReference type="Pfam" id="PF01568">
    <property type="entry name" value="Molydop_binding"/>
    <property type="match status" value="1"/>
</dbReference>
<evidence type="ECO:0000256" key="6">
    <source>
        <dbReference type="ARBA" id="ARBA00023004"/>
    </source>
</evidence>
<keyword evidence="6" id="KW-0408">Iron</keyword>
<dbReference type="GO" id="GO:0016491">
    <property type="term" value="F:oxidoreductase activity"/>
    <property type="evidence" value="ECO:0007669"/>
    <property type="project" value="UniProtKB-KW"/>
</dbReference>
<accession>A0A5K7ZQ35</accession>
<keyword evidence="3" id="KW-0500">Molybdenum</keyword>
<dbReference type="SMART" id="SM00926">
    <property type="entry name" value="Molybdop_Fe4S4"/>
    <property type="match status" value="1"/>
</dbReference>
<dbReference type="InterPro" id="IPR006655">
    <property type="entry name" value="Mopterin_OxRdtase_prok_CS"/>
</dbReference>
<dbReference type="SUPFAM" id="SSF50692">
    <property type="entry name" value="ADC-like"/>
    <property type="match status" value="1"/>
</dbReference>
<dbReference type="Proteomes" id="UP000425960">
    <property type="component" value="Chromosome"/>
</dbReference>
<evidence type="ECO:0000259" key="8">
    <source>
        <dbReference type="PROSITE" id="PS51669"/>
    </source>
</evidence>
<evidence type="ECO:0000313" key="10">
    <source>
        <dbReference type="Proteomes" id="UP000425960"/>
    </source>
</evidence>
<evidence type="ECO:0000256" key="4">
    <source>
        <dbReference type="ARBA" id="ARBA00022723"/>
    </source>
</evidence>
<dbReference type="Gene3D" id="3.40.228.10">
    <property type="entry name" value="Dimethylsulfoxide Reductase, domain 2"/>
    <property type="match status" value="1"/>
</dbReference>
<comment type="cofactor">
    <cofactor evidence="1">
        <name>Mo-bis(molybdopterin guanine dinucleotide)</name>
        <dbReference type="ChEBI" id="CHEBI:60539"/>
    </cofactor>
</comment>
<dbReference type="Gene3D" id="2.20.25.90">
    <property type="entry name" value="ADC-like domains"/>
    <property type="match status" value="1"/>
</dbReference>
<dbReference type="PROSITE" id="PS00490">
    <property type="entry name" value="MOLYBDOPTERIN_PROK_2"/>
    <property type="match status" value="1"/>
</dbReference>
<dbReference type="Gene3D" id="2.40.40.20">
    <property type="match status" value="1"/>
</dbReference>
<dbReference type="Pfam" id="PF00384">
    <property type="entry name" value="Molybdopterin"/>
    <property type="match status" value="1"/>
</dbReference>
<evidence type="ECO:0000256" key="1">
    <source>
        <dbReference type="ARBA" id="ARBA00001942"/>
    </source>
</evidence>
<dbReference type="InterPro" id="IPR006657">
    <property type="entry name" value="MoPterin_dinucl-bd_dom"/>
</dbReference>
<dbReference type="InterPro" id="IPR009010">
    <property type="entry name" value="Asp_de-COase-like_dom_sf"/>
</dbReference>
<gene>
    <name evidence="9" type="ORF">DSCO28_19760</name>
</gene>
<sequence>MTQSKTKKTYSGCVLCYHSCGIEVDVADGKVVNVQGQQSHPLNKGYLCPKGRATIDHIYHPSRLRHPLKKDGTGFKQVSWDQALDEIAAKLNEIKAEYGPEALGFFCGSVGVENFEMVALTHRFRAAYGSPNYFSVESICYRMRIRCRQITFGKYPVEELNSRLYVLWGHNPNESDFPLRLAITKNLRRGAKIVVIDPKRIKLADKAEMYLKIRPGTDGALALAMMHVIINENLYDKAFIDRWTMGFDQLVPHVQPYTPEWAEKITWIPADDIRKLARLFATTRGAAIYQGTCTQDQQANGTQNNRAIAILQTIVGGINVPGGWVLSPRLSLKNIFLSTEGDGQPLGTDKYPLFYELWGRTSPYGIVSMVPESIPDKLKGFIVLGGNPVVTMPDANAFKAAFRRLPLLVVYEQFMTDTTALADYILPATSHLEGWSIAYNYNVCHCLPYLMIREQAIEPVGECRSVLDMYKGLCERMNMREVFPWPTEKELVRDLLQPCELDFDYLHHKKPEGDFYQEKGYETTEGMWRTPSGKIEIYSQALADVGFDPLPTYIEPQKSPQGKRWKELGKKFPLILSTGQRDLFYTASQMHHIDGLRRHRPFAVAEIAPQTAARYNITNGQEVVIETDRGQARMHARVDDRIAEGVVMVPHGWHGDGNCNLLTDCRAESREPIMGYPTWKSQLCTLRPVEPSAASSGPIP</sequence>
<proteinExistence type="inferred from homology"/>
<evidence type="ECO:0000256" key="3">
    <source>
        <dbReference type="ARBA" id="ARBA00022505"/>
    </source>
</evidence>
<evidence type="ECO:0000256" key="7">
    <source>
        <dbReference type="ARBA" id="ARBA00023014"/>
    </source>
</evidence>
<dbReference type="GO" id="GO:0046872">
    <property type="term" value="F:metal ion binding"/>
    <property type="evidence" value="ECO:0007669"/>
    <property type="project" value="UniProtKB-KW"/>
</dbReference>
<organism evidence="9 10">
    <name type="scientific">Desulfosarcina ovata subsp. sediminis</name>
    <dbReference type="NCBI Taxonomy" id="885957"/>
    <lineage>
        <taxon>Bacteria</taxon>
        <taxon>Pseudomonadati</taxon>
        <taxon>Thermodesulfobacteriota</taxon>
        <taxon>Desulfobacteria</taxon>
        <taxon>Desulfobacterales</taxon>
        <taxon>Desulfosarcinaceae</taxon>
        <taxon>Desulfosarcina</taxon>
    </lineage>
</organism>
<reference evidence="9 10" key="1">
    <citation type="submission" date="2019-11" db="EMBL/GenBank/DDBJ databases">
        <title>Comparative genomics of hydrocarbon-degrading Desulfosarcina strains.</title>
        <authorList>
            <person name="Watanabe M."/>
            <person name="Kojima H."/>
            <person name="Fukui M."/>
        </authorList>
    </citation>
    <scope>NUCLEOTIDE SEQUENCE [LARGE SCALE GENOMIC DNA]</scope>
    <source>
        <strain evidence="9 10">28bB2T</strain>
    </source>
</reference>
<feature type="domain" description="4Fe-4S Mo/W bis-MGD-type" evidence="8">
    <location>
        <begin position="6"/>
        <end position="62"/>
    </location>
</feature>
<comment type="similarity">
    <text evidence="2">Belongs to the prokaryotic molybdopterin-containing oxidoreductase family.</text>
</comment>
<keyword evidence="4" id="KW-0479">Metal-binding</keyword>
<keyword evidence="5" id="KW-0560">Oxidoreductase</keyword>
<dbReference type="PANTHER" id="PTHR43742:SF6">
    <property type="entry name" value="OXIDOREDUCTASE YYAE-RELATED"/>
    <property type="match status" value="1"/>
</dbReference>
<dbReference type="KEGG" id="dov:DSCO28_19760"/>
<evidence type="ECO:0000256" key="5">
    <source>
        <dbReference type="ARBA" id="ARBA00023002"/>
    </source>
</evidence>
<dbReference type="AlphaFoldDB" id="A0A5K7ZQ35"/>
<dbReference type="InterPro" id="IPR006963">
    <property type="entry name" value="Mopterin_OxRdtase_4Fe-4S_dom"/>
</dbReference>
<dbReference type="GO" id="GO:0051536">
    <property type="term" value="F:iron-sulfur cluster binding"/>
    <property type="evidence" value="ECO:0007669"/>
    <property type="project" value="UniProtKB-KW"/>
</dbReference>
<dbReference type="EMBL" id="AP021876">
    <property type="protein sequence ID" value="BBO81410.1"/>
    <property type="molecule type" value="Genomic_DNA"/>
</dbReference>
<name>A0A5K7ZQ35_9BACT</name>